<dbReference type="PANTHER" id="PTHR30471">
    <property type="entry name" value="DNA REPAIR PROTEIN RADC"/>
    <property type="match status" value="1"/>
</dbReference>
<dbReference type="RefSeq" id="WP_133363783.1">
    <property type="nucleotide sequence ID" value="NZ_CP037940.1"/>
</dbReference>
<evidence type="ECO:0000256" key="2">
    <source>
        <dbReference type="ARBA" id="ARBA00022670"/>
    </source>
</evidence>
<dbReference type="EMBL" id="CP037940">
    <property type="protein sequence ID" value="QBO36706.1"/>
    <property type="molecule type" value="Genomic_DNA"/>
</dbReference>
<dbReference type="Proteomes" id="UP000292886">
    <property type="component" value="Chromosome"/>
</dbReference>
<dbReference type="Gene3D" id="3.40.140.10">
    <property type="entry name" value="Cytidine Deaminase, domain 2"/>
    <property type="match status" value="1"/>
</dbReference>
<evidence type="ECO:0000256" key="6">
    <source>
        <dbReference type="ARBA" id="ARBA00023049"/>
    </source>
</evidence>
<evidence type="ECO:0000256" key="1">
    <source>
        <dbReference type="ARBA" id="ARBA00010243"/>
    </source>
</evidence>
<keyword evidence="3" id="KW-0479">Metal-binding</keyword>
<dbReference type="GO" id="GO:0046872">
    <property type="term" value="F:metal ion binding"/>
    <property type="evidence" value="ECO:0007669"/>
    <property type="project" value="UniProtKB-KW"/>
</dbReference>
<organism evidence="8 9">
    <name type="scientific">Periweissella cryptocerci</name>
    <dbReference type="NCBI Taxonomy" id="2506420"/>
    <lineage>
        <taxon>Bacteria</taxon>
        <taxon>Bacillati</taxon>
        <taxon>Bacillota</taxon>
        <taxon>Bacilli</taxon>
        <taxon>Lactobacillales</taxon>
        <taxon>Lactobacillaceae</taxon>
        <taxon>Periweissella</taxon>
    </lineage>
</organism>
<keyword evidence="9" id="KW-1185">Reference proteome</keyword>
<sequence length="221" mass="25151">MMTENFVAPVNELSMNELLDQYFWSHGFEQTARERAIAEFFKYFPNELAYQQADYQRLQAFIAINPNVYGSLVATIELGKRIGNATPDILGQVLSSKMFGEQLIKEMHMLSQEQLWLYSLNAKHEILAKDIIHIGTLSTCPFHPRDIFRRALQLNAESIVIVHNHPSGQAQPSHNDVVLSQRLVNCGQLFNIAVLDSFVIGFHEYRSLREEGLINAATSLD</sequence>
<keyword evidence="4" id="KW-0378">Hydrolase</keyword>
<evidence type="ECO:0000256" key="3">
    <source>
        <dbReference type="ARBA" id="ARBA00022723"/>
    </source>
</evidence>
<accession>A0A4P6YVC8</accession>
<dbReference type="InterPro" id="IPR001405">
    <property type="entry name" value="UPF0758"/>
</dbReference>
<evidence type="ECO:0000259" key="7">
    <source>
        <dbReference type="PROSITE" id="PS50249"/>
    </source>
</evidence>
<keyword evidence="2" id="KW-0645">Protease</keyword>
<evidence type="ECO:0000313" key="9">
    <source>
        <dbReference type="Proteomes" id="UP000292886"/>
    </source>
</evidence>
<dbReference type="CDD" id="cd08071">
    <property type="entry name" value="MPN_DUF2466"/>
    <property type="match status" value="1"/>
</dbReference>
<dbReference type="OrthoDB" id="9804482at2"/>
<dbReference type="SUPFAM" id="SSF102712">
    <property type="entry name" value="JAB1/MPN domain"/>
    <property type="match status" value="1"/>
</dbReference>
<gene>
    <name evidence="8" type="ORF">EQG49_09655</name>
</gene>
<dbReference type="GO" id="GO:0008237">
    <property type="term" value="F:metallopeptidase activity"/>
    <property type="evidence" value="ECO:0007669"/>
    <property type="project" value="UniProtKB-KW"/>
</dbReference>
<keyword evidence="5" id="KW-0862">Zinc</keyword>
<evidence type="ECO:0000256" key="5">
    <source>
        <dbReference type="ARBA" id="ARBA00022833"/>
    </source>
</evidence>
<evidence type="ECO:0000313" key="8">
    <source>
        <dbReference type="EMBL" id="QBO36706.1"/>
    </source>
</evidence>
<dbReference type="PANTHER" id="PTHR30471:SF3">
    <property type="entry name" value="UPF0758 PROTEIN YEES-RELATED"/>
    <property type="match status" value="1"/>
</dbReference>
<dbReference type="PROSITE" id="PS01302">
    <property type="entry name" value="UPF0758"/>
    <property type="match status" value="1"/>
</dbReference>
<feature type="domain" description="MPN" evidence="7">
    <location>
        <begin position="92"/>
        <end position="214"/>
    </location>
</feature>
<evidence type="ECO:0000256" key="4">
    <source>
        <dbReference type="ARBA" id="ARBA00022801"/>
    </source>
</evidence>
<dbReference type="GO" id="GO:0006508">
    <property type="term" value="P:proteolysis"/>
    <property type="evidence" value="ECO:0007669"/>
    <property type="project" value="UniProtKB-KW"/>
</dbReference>
<reference evidence="9" key="1">
    <citation type="submission" date="2019-03" db="EMBL/GenBank/DDBJ databases">
        <title>Weissella sp. 26KH-42 Genome sequencing.</title>
        <authorList>
            <person name="Heo J."/>
            <person name="Kim S.-J."/>
            <person name="Kim J.-S."/>
            <person name="Hong S.-B."/>
            <person name="Kwon S.-W."/>
        </authorList>
    </citation>
    <scope>NUCLEOTIDE SEQUENCE [LARGE SCALE GENOMIC DNA]</scope>
    <source>
        <strain evidence="9">26KH-42</strain>
    </source>
</reference>
<dbReference type="InterPro" id="IPR037518">
    <property type="entry name" value="MPN"/>
</dbReference>
<dbReference type="PROSITE" id="PS50249">
    <property type="entry name" value="MPN"/>
    <property type="match status" value="1"/>
</dbReference>
<protein>
    <submittedName>
        <fullName evidence="8">DNA repair protein</fullName>
    </submittedName>
</protein>
<dbReference type="InterPro" id="IPR025657">
    <property type="entry name" value="RadC_JAB"/>
</dbReference>
<dbReference type="AlphaFoldDB" id="A0A4P6YVC8"/>
<proteinExistence type="inferred from homology"/>
<comment type="similarity">
    <text evidence="1">Belongs to the UPF0758 family.</text>
</comment>
<dbReference type="KEGG" id="wei:EQG49_09655"/>
<keyword evidence="6" id="KW-0482">Metalloprotease</keyword>
<dbReference type="InterPro" id="IPR020891">
    <property type="entry name" value="UPF0758_CS"/>
</dbReference>
<name>A0A4P6YVC8_9LACO</name>
<dbReference type="Pfam" id="PF04002">
    <property type="entry name" value="RadC"/>
    <property type="match status" value="1"/>
</dbReference>